<dbReference type="PROSITE" id="PS50005">
    <property type="entry name" value="TPR"/>
    <property type="match status" value="5"/>
</dbReference>
<feature type="repeat" description="TPR" evidence="3">
    <location>
        <begin position="339"/>
        <end position="372"/>
    </location>
</feature>
<feature type="repeat" description="TPR" evidence="3">
    <location>
        <begin position="373"/>
        <end position="406"/>
    </location>
</feature>
<dbReference type="Gene3D" id="1.25.40.10">
    <property type="entry name" value="Tetratricopeptide repeat domain"/>
    <property type="match status" value="3"/>
</dbReference>
<keyword evidence="2 3" id="KW-0802">TPR repeat</keyword>
<feature type="repeat" description="TPR" evidence="3">
    <location>
        <begin position="169"/>
        <end position="202"/>
    </location>
</feature>
<evidence type="ECO:0000256" key="3">
    <source>
        <dbReference type="PROSITE-ProRule" id="PRU00339"/>
    </source>
</evidence>
<accession>A0A653A8D4</accession>
<dbReference type="InterPro" id="IPR011990">
    <property type="entry name" value="TPR-like_helical_dom_sf"/>
</dbReference>
<keyword evidence="1" id="KW-0677">Repeat</keyword>
<name>A0A653A8D4_9BACT</name>
<organism evidence="4">
    <name type="scientific">uncultured Paludibacter sp</name>
    <dbReference type="NCBI Taxonomy" id="497635"/>
    <lineage>
        <taxon>Bacteria</taxon>
        <taxon>Pseudomonadati</taxon>
        <taxon>Bacteroidota</taxon>
        <taxon>Bacteroidia</taxon>
        <taxon>Bacteroidales</taxon>
        <taxon>Paludibacteraceae</taxon>
        <taxon>Paludibacter</taxon>
        <taxon>environmental samples</taxon>
    </lineage>
</organism>
<dbReference type="AlphaFoldDB" id="A0A653A8D4"/>
<dbReference type="PROSITE" id="PS50293">
    <property type="entry name" value="TPR_REGION"/>
    <property type="match status" value="1"/>
</dbReference>
<protein>
    <submittedName>
        <fullName evidence="4">Tetratricopeptide TPR_1 repeat-containing protein</fullName>
    </submittedName>
</protein>
<dbReference type="PANTHER" id="PTHR12558:SF13">
    <property type="entry name" value="CELL DIVISION CYCLE PROTEIN 27 HOMOLOG"/>
    <property type="match status" value="1"/>
</dbReference>
<evidence type="ECO:0000256" key="1">
    <source>
        <dbReference type="ARBA" id="ARBA00022737"/>
    </source>
</evidence>
<proteinExistence type="predicted"/>
<feature type="repeat" description="TPR" evidence="3">
    <location>
        <begin position="271"/>
        <end position="304"/>
    </location>
</feature>
<dbReference type="Pfam" id="PF13432">
    <property type="entry name" value="TPR_16"/>
    <property type="match status" value="2"/>
</dbReference>
<dbReference type="PANTHER" id="PTHR12558">
    <property type="entry name" value="CELL DIVISION CYCLE 16,23,27"/>
    <property type="match status" value="1"/>
</dbReference>
<dbReference type="EMBL" id="UPXZ01000018">
    <property type="protein sequence ID" value="VBB44331.1"/>
    <property type="molecule type" value="Genomic_DNA"/>
</dbReference>
<dbReference type="SUPFAM" id="SSF48452">
    <property type="entry name" value="TPR-like"/>
    <property type="match status" value="1"/>
</dbReference>
<dbReference type="Pfam" id="PF13181">
    <property type="entry name" value="TPR_8"/>
    <property type="match status" value="1"/>
</dbReference>
<dbReference type="SMART" id="SM00028">
    <property type="entry name" value="TPR"/>
    <property type="match status" value="8"/>
</dbReference>
<gene>
    <name evidence="4" type="ORF">TRIP_D250062</name>
</gene>
<sequence length="456" mass="52970">MAKKHSYLFDDEHTELVKRYENYLSGASAGYFDVEEMGRIVDYYLMRGKTTESLKALEFGKKLHPDSGLLDLKRAKIYLATGNAQKANRILKNLVENTDPEVRFLKMETLIKLGKEREAYETALNMVEEEEDDKEWMCLDLALIFMTDGSFDYALDLLKKGEEFDNKNIDILFEKAFCFEQLSNYEAAIETYTKIIDIDPYMGEAWFNLGQVHFNRTQYEKALEAYDYALVINDSDSISLMQKGHVLYQLNRYAEAIEAYLEYLTFNSEKWSVMTFIGECYEKLENFPKSLQYYKLSLEEMPNNYDALVGAAICCLELEEYTESLSYIQSALELNDKAADVWVYYAETQIGLNNIDEALTAYLKSLALDPSQPDTLMAVASIYMDNSDFDRALKYYELAYSFDANLEMIELFMAVAYYYKNDQPNMEKYFRLAVQKNLDAIKLFQEFCPDATISQQ</sequence>
<evidence type="ECO:0000313" key="4">
    <source>
        <dbReference type="EMBL" id="VBB44331.1"/>
    </source>
</evidence>
<reference evidence="4" key="1">
    <citation type="submission" date="2018-07" db="EMBL/GenBank/DDBJ databases">
        <authorList>
            <consortium name="Genoscope - CEA"/>
            <person name="William W."/>
        </authorList>
    </citation>
    <scope>NUCLEOTIDE SEQUENCE</scope>
    <source>
        <strain evidence="4">IK1</strain>
    </source>
</reference>
<dbReference type="InterPro" id="IPR013105">
    <property type="entry name" value="TPR_2"/>
</dbReference>
<dbReference type="Pfam" id="PF07719">
    <property type="entry name" value="TPR_2"/>
    <property type="match status" value="1"/>
</dbReference>
<feature type="repeat" description="TPR" evidence="3">
    <location>
        <begin position="203"/>
        <end position="236"/>
    </location>
</feature>
<evidence type="ECO:0000256" key="2">
    <source>
        <dbReference type="ARBA" id="ARBA00022803"/>
    </source>
</evidence>
<dbReference type="InterPro" id="IPR019734">
    <property type="entry name" value="TPR_rpt"/>
</dbReference>